<dbReference type="AlphaFoldDB" id="A0AA86IRK0"/>
<keyword evidence="1" id="KW-0472">Membrane</keyword>
<keyword evidence="1" id="KW-0812">Transmembrane</keyword>
<gene>
    <name evidence="2" type="ORF">ENKO_23520</name>
</gene>
<accession>A0AA86IRK0</accession>
<dbReference type="EMBL" id="AP024590">
    <property type="protein sequence ID" value="BCU55758.1"/>
    <property type="molecule type" value="Genomic_DNA"/>
</dbReference>
<evidence type="ECO:0000256" key="1">
    <source>
        <dbReference type="SAM" id="Phobius"/>
    </source>
</evidence>
<dbReference type="RefSeq" id="WP_088221910.1">
    <property type="nucleotide sequence ID" value="NZ_AP024590.1"/>
</dbReference>
<feature type="transmembrane region" description="Helical" evidence="1">
    <location>
        <begin position="130"/>
        <end position="146"/>
    </location>
</feature>
<protein>
    <submittedName>
        <fullName evidence="2">Uncharacterized protein</fullName>
    </submittedName>
</protein>
<name>A0AA86IRK0_9ENTR</name>
<organism evidence="2 3">
    <name type="scientific">Enterobacter kobei</name>
    <dbReference type="NCBI Taxonomy" id="208224"/>
    <lineage>
        <taxon>Bacteria</taxon>
        <taxon>Pseudomonadati</taxon>
        <taxon>Pseudomonadota</taxon>
        <taxon>Gammaproteobacteria</taxon>
        <taxon>Enterobacterales</taxon>
        <taxon>Enterobacteriaceae</taxon>
        <taxon>Enterobacter</taxon>
        <taxon>Enterobacter cloacae complex</taxon>
    </lineage>
</organism>
<evidence type="ECO:0000313" key="3">
    <source>
        <dbReference type="Proteomes" id="UP000682928"/>
    </source>
</evidence>
<sequence>MKMYWTRKSIPELADLTAARRSKNYKAALRAMTTHSEFWAGAAMALIWMVFANKVNHLLFPSQAGFFHDFLSTVCILYPAFLIWNQFTVYGMRKHYRHILEQGKNEGFESDAEKRICAADAAEYQQWKRIRRVIIILLVLSGLMLMNW</sequence>
<keyword evidence="1" id="KW-1133">Transmembrane helix</keyword>
<feature type="transmembrane region" description="Helical" evidence="1">
    <location>
        <begin position="70"/>
        <end position="90"/>
    </location>
</feature>
<proteinExistence type="predicted"/>
<dbReference type="Proteomes" id="UP000682928">
    <property type="component" value="Chromosome"/>
</dbReference>
<reference evidence="2" key="1">
    <citation type="submission" date="2021-04" db="EMBL/GenBank/DDBJ databases">
        <title>Difference and commonality of drug resistance evolution in various bacteria. and drug sensitivity profiles.</title>
        <authorList>
            <person name="Maeda T."/>
            <person name="Shibai A."/>
            <person name="Kawada K."/>
            <person name="Kotani H."/>
            <person name="Tarusawa Y."/>
            <person name="Tanabe K."/>
            <person name="Furusawa C."/>
        </authorList>
    </citation>
    <scope>NUCLEOTIDE SEQUENCE</scope>
    <source>
        <strain evidence="2">JCM 8580</strain>
    </source>
</reference>
<feature type="transmembrane region" description="Helical" evidence="1">
    <location>
        <begin position="27"/>
        <end position="50"/>
    </location>
</feature>
<evidence type="ECO:0000313" key="2">
    <source>
        <dbReference type="EMBL" id="BCU55758.1"/>
    </source>
</evidence>